<dbReference type="Gene3D" id="3.60.70.12">
    <property type="entry name" value="L-amino peptidase D-ALA esterase/amidase"/>
    <property type="match status" value="1"/>
</dbReference>
<organism evidence="3 4">
    <name type="scientific">Diplodia seriata</name>
    <dbReference type="NCBI Taxonomy" id="420778"/>
    <lineage>
        <taxon>Eukaryota</taxon>
        <taxon>Fungi</taxon>
        <taxon>Dikarya</taxon>
        <taxon>Ascomycota</taxon>
        <taxon>Pezizomycotina</taxon>
        <taxon>Dothideomycetes</taxon>
        <taxon>Dothideomycetes incertae sedis</taxon>
        <taxon>Botryosphaeriales</taxon>
        <taxon>Botryosphaeriaceae</taxon>
        <taxon>Diplodia</taxon>
    </lineage>
</organism>
<accession>A0A1S8BKC1</accession>
<dbReference type="EMBL" id="MSZU01000076">
    <property type="protein sequence ID" value="OMP87698.1"/>
    <property type="molecule type" value="Genomic_DNA"/>
</dbReference>
<proteinExistence type="inferred from homology"/>
<dbReference type="PANTHER" id="PTHR36512:SF3">
    <property type="entry name" value="BLR5678 PROTEIN"/>
    <property type="match status" value="1"/>
</dbReference>
<dbReference type="InterPro" id="IPR016117">
    <property type="entry name" value="ArgJ-like_dom_sf"/>
</dbReference>
<evidence type="ECO:0000313" key="5">
    <source>
        <dbReference type="Proteomes" id="UP001430584"/>
    </source>
</evidence>
<evidence type="ECO:0000313" key="4">
    <source>
        <dbReference type="Proteomes" id="UP000190776"/>
    </source>
</evidence>
<dbReference type="Proteomes" id="UP000190776">
    <property type="component" value="Unassembled WGS sequence"/>
</dbReference>
<evidence type="ECO:0008006" key="6">
    <source>
        <dbReference type="Google" id="ProtNLM"/>
    </source>
</evidence>
<reference evidence="3 4" key="1">
    <citation type="submission" date="2017-01" db="EMBL/GenBank/DDBJ databases">
        <title>Draft genome sequence of Diplodia seriata F98.1, a fungal species involved in grapevine trunk diseases.</title>
        <authorList>
            <person name="Robert-Siegwald G."/>
            <person name="Vallet J."/>
            <person name="Abou-Mansour E."/>
            <person name="Xu J."/>
            <person name="Rey P."/>
            <person name="Bertsch C."/>
            <person name="Rego C."/>
            <person name="Larignon P."/>
            <person name="Fontaine F."/>
            <person name="Lebrun M.-H."/>
        </authorList>
    </citation>
    <scope>NUCLEOTIDE SEQUENCE [LARGE SCALE GENOMIC DNA]</scope>
    <source>
        <strain evidence="3 4">F98.1</strain>
    </source>
</reference>
<protein>
    <recommendedName>
        <fullName evidence="6">Peptidase family t4 protein</fullName>
    </recommendedName>
</protein>
<dbReference type="OrthoDB" id="2107894at2759"/>
<evidence type="ECO:0000256" key="1">
    <source>
        <dbReference type="ARBA" id="ARBA00007068"/>
    </source>
</evidence>
<dbReference type="AlphaFoldDB" id="A0A1S8BKC1"/>
<dbReference type="PANTHER" id="PTHR36512">
    <property type="entry name" value="D-AMINOPEPTIDASE"/>
    <property type="match status" value="1"/>
</dbReference>
<evidence type="ECO:0000313" key="2">
    <source>
        <dbReference type="EMBL" id="KAL0254435.1"/>
    </source>
</evidence>
<dbReference type="GO" id="GO:0004177">
    <property type="term" value="F:aminopeptidase activity"/>
    <property type="evidence" value="ECO:0007669"/>
    <property type="project" value="TreeGrafter"/>
</dbReference>
<dbReference type="SUPFAM" id="SSF56266">
    <property type="entry name" value="DmpA/ArgJ-like"/>
    <property type="match status" value="1"/>
</dbReference>
<comment type="caution">
    <text evidence="3">The sequence shown here is derived from an EMBL/GenBank/DDBJ whole genome shotgun (WGS) entry which is preliminary data.</text>
</comment>
<gene>
    <name evidence="3" type="ORF">BK809_0007785</name>
    <name evidence="2" type="ORF">SLS55_009910</name>
</gene>
<dbReference type="FunFam" id="3.60.70.12:FF:000004">
    <property type="entry name" value="Beta-peptidyl aminopeptidase BapA"/>
    <property type="match status" value="1"/>
</dbReference>
<dbReference type="Proteomes" id="UP001430584">
    <property type="component" value="Unassembled WGS sequence"/>
</dbReference>
<name>A0A1S8BKC1_9PEZI</name>
<dbReference type="InterPro" id="IPR005321">
    <property type="entry name" value="Peptidase_S58_DmpA"/>
</dbReference>
<dbReference type="Pfam" id="PF03576">
    <property type="entry name" value="Peptidase_S58"/>
    <property type="match status" value="1"/>
</dbReference>
<comment type="similarity">
    <text evidence="1">Belongs to the peptidase S58 family.</text>
</comment>
<sequence length="403" mass="42554">MSSSAASQERRCRVRELLPNLHLGRYPTGPKNSLTDVEGVLCHTQSIVRPATSAHGAINTGVTTIVPRRDFFNQACYAGVFRLNGSGELTGSHWIEETGLLHSPVVLTNSFAVGAAYQGIYEYCIPRHRNPESGAADWFLLPVVGETFDGIISDIAALPVTPAHIVAGLESASDAAVAEGNTGGGTGMLCHWFKGGTGSSSRVVPGAGSSPKESYTVAALVQANYGRMRDLRIGGAPIGRLLDDELMAATQDLPADASTVERLAALGRVAAAKEKRDGSIIVVLATDAPLHPLQCQRLAKRATMGLARVGGNAHNQSGDIFLAFSTANDVPVQTNADPWRPQPMAVDVVDEQTINGLFEATADAVEEAILNALCMAETMTGLGGLRVEALPLGKVKQMMEKYL</sequence>
<dbReference type="CDD" id="cd02253">
    <property type="entry name" value="DmpA"/>
    <property type="match status" value="1"/>
</dbReference>
<keyword evidence="5" id="KW-1185">Reference proteome</keyword>
<dbReference type="EMBL" id="JAJVCZ030000011">
    <property type="protein sequence ID" value="KAL0254435.1"/>
    <property type="molecule type" value="Genomic_DNA"/>
</dbReference>
<evidence type="ECO:0000313" key="3">
    <source>
        <dbReference type="EMBL" id="OMP87698.1"/>
    </source>
</evidence>
<reference evidence="2 5" key="2">
    <citation type="submission" date="2024-02" db="EMBL/GenBank/DDBJ databases">
        <title>De novo assembly and annotation of 12 fungi associated with fruit tree decline syndrome in Ontario, Canada.</title>
        <authorList>
            <person name="Sulman M."/>
            <person name="Ellouze W."/>
            <person name="Ilyukhin E."/>
        </authorList>
    </citation>
    <scope>NUCLEOTIDE SEQUENCE [LARGE SCALE GENOMIC DNA]</scope>
    <source>
        <strain evidence="2 5">FDS-637</strain>
    </source>
</reference>